<dbReference type="OrthoDB" id="10549586at2759"/>
<evidence type="ECO:0000313" key="2">
    <source>
        <dbReference type="EMBL" id="EYC37738.1"/>
    </source>
</evidence>
<organism evidence="2 3">
    <name type="scientific">Ancylostoma ceylanicum</name>
    <dbReference type="NCBI Taxonomy" id="53326"/>
    <lineage>
        <taxon>Eukaryota</taxon>
        <taxon>Metazoa</taxon>
        <taxon>Ecdysozoa</taxon>
        <taxon>Nematoda</taxon>
        <taxon>Chromadorea</taxon>
        <taxon>Rhabditida</taxon>
        <taxon>Rhabditina</taxon>
        <taxon>Rhabditomorpha</taxon>
        <taxon>Strongyloidea</taxon>
        <taxon>Ancylostomatidae</taxon>
        <taxon>Ancylostomatinae</taxon>
        <taxon>Ancylostoma</taxon>
    </lineage>
</organism>
<proteinExistence type="predicted"/>
<accession>A0A016WFF0</accession>
<reference evidence="3" key="1">
    <citation type="journal article" date="2015" name="Nat. Genet.">
        <title>The genome and transcriptome of the zoonotic hookworm Ancylostoma ceylanicum identify infection-specific gene families.</title>
        <authorList>
            <person name="Schwarz E.M."/>
            <person name="Hu Y."/>
            <person name="Antoshechkin I."/>
            <person name="Miller M.M."/>
            <person name="Sternberg P.W."/>
            <person name="Aroian R.V."/>
        </authorList>
    </citation>
    <scope>NUCLEOTIDE SEQUENCE</scope>
    <source>
        <strain evidence="3">HY135</strain>
    </source>
</reference>
<keyword evidence="3" id="KW-1185">Reference proteome</keyword>
<dbReference type="AlphaFoldDB" id="A0A016WFF0"/>
<gene>
    <name evidence="2" type="primary">Acey_s0769.g2203</name>
    <name evidence="2" type="ORF">Y032_0769g2203</name>
</gene>
<evidence type="ECO:0000313" key="3">
    <source>
        <dbReference type="Proteomes" id="UP000024635"/>
    </source>
</evidence>
<dbReference type="EMBL" id="JARK01000369">
    <property type="protein sequence ID" value="EYC37738.1"/>
    <property type="molecule type" value="Genomic_DNA"/>
</dbReference>
<comment type="caution">
    <text evidence="2">The sequence shown here is derived from an EMBL/GenBank/DDBJ whole genome shotgun (WGS) entry which is preliminary data.</text>
</comment>
<feature type="region of interest" description="Disordered" evidence="1">
    <location>
        <begin position="1"/>
        <end position="27"/>
    </location>
</feature>
<sequence>MIEGAHGHTPPIVRPTDGVGTTTGMSLGRGPPHAVIGLMTGKNGKEAIVIALGVPQGSVLIPPAIADRVQRTNYLVIEM</sequence>
<evidence type="ECO:0000256" key="1">
    <source>
        <dbReference type="SAM" id="MobiDB-lite"/>
    </source>
</evidence>
<dbReference type="Proteomes" id="UP000024635">
    <property type="component" value="Unassembled WGS sequence"/>
</dbReference>
<protein>
    <submittedName>
        <fullName evidence="2">Uncharacterized protein</fullName>
    </submittedName>
</protein>
<name>A0A016WFF0_9BILA</name>